<feature type="domain" description="Multidrug resistance protein MdtA-like barrel-sandwich hybrid" evidence="4">
    <location>
        <begin position="67"/>
        <end position="193"/>
    </location>
</feature>
<dbReference type="SUPFAM" id="SSF111369">
    <property type="entry name" value="HlyD-like secretion proteins"/>
    <property type="match status" value="1"/>
</dbReference>
<feature type="domain" description="YknX-like beta-barrel" evidence="5">
    <location>
        <begin position="203"/>
        <end position="278"/>
    </location>
</feature>
<dbReference type="RefSeq" id="WP_084281833.1">
    <property type="nucleotide sequence ID" value="NZ_FWXJ01000001.1"/>
</dbReference>
<evidence type="ECO:0000256" key="2">
    <source>
        <dbReference type="SAM" id="MobiDB-lite"/>
    </source>
</evidence>
<dbReference type="InterPro" id="IPR006143">
    <property type="entry name" value="RND_pump_MFP"/>
</dbReference>
<protein>
    <submittedName>
        <fullName evidence="6">HlyD family secretion protein</fullName>
    </submittedName>
</protein>
<comment type="similarity">
    <text evidence="1">Belongs to the membrane fusion protein (MFP) (TC 8.A.1) family.</text>
</comment>
<accession>A0A1W1Y1T2</accession>
<dbReference type="AlphaFoldDB" id="A0A1W1Y1T2"/>
<evidence type="ECO:0000313" key="6">
    <source>
        <dbReference type="EMBL" id="SMC30097.1"/>
    </source>
</evidence>
<dbReference type="STRING" id="1938817.SAMN06296008_10131"/>
<organism evidence="6 7">
    <name type="scientific">Polynucleobacter kasalickyi</name>
    <dbReference type="NCBI Taxonomy" id="1938817"/>
    <lineage>
        <taxon>Bacteria</taxon>
        <taxon>Pseudomonadati</taxon>
        <taxon>Pseudomonadota</taxon>
        <taxon>Betaproteobacteria</taxon>
        <taxon>Burkholderiales</taxon>
        <taxon>Burkholderiaceae</taxon>
        <taxon>Polynucleobacter</taxon>
    </lineage>
</organism>
<dbReference type="Pfam" id="PF25990">
    <property type="entry name" value="Beta-barrel_YknX"/>
    <property type="match status" value="1"/>
</dbReference>
<sequence length="438" mass="47710">MSQNQAKPKSWLKWVLLLCIVLGCAFLTWWFAKQYLGINQTKYLTVSVEEGPIVANIRASGTLNPVRSVTVGTGVSGMIRELTVDFNDKVKQGQVIAKIDQREFQARYDQAAANYELALKNHEYNLSLMQQGFISKQALVTTDNTMKAALGALDLAKKSLDDTLIRSPVDGVVVKRSVEVGQTVAASLQSPEIFIIARNLAEMQVETSIDESDVGRIEEGQEATFTVDAFPNKIFSGKVKQVRKAPVNIQNVVTYTVLITADNPDLKLLPGMTANARIVVEKKEQALKILNTALRFRMPPSDKSASANKTGKDQTTEKLAWWKFWASKESASAVAGAKKDSSDRPTGGFAGGNSSRSSRFGSGQSNFRSVYVLEKEGNQEVPVRKAFRLGLTDGEYSEILPLRDAKEAQLKVGDLVISGIEGQAAGAGAAKPSGPRMF</sequence>
<keyword evidence="7" id="KW-1185">Reference proteome</keyword>
<keyword evidence="3" id="KW-1133">Transmembrane helix</keyword>
<dbReference type="GO" id="GO:1990281">
    <property type="term" value="C:efflux pump complex"/>
    <property type="evidence" value="ECO:0007669"/>
    <property type="project" value="TreeGrafter"/>
</dbReference>
<dbReference type="Proteomes" id="UP000192708">
    <property type="component" value="Unassembled WGS sequence"/>
</dbReference>
<dbReference type="PROSITE" id="PS51257">
    <property type="entry name" value="PROKAR_LIPOPROTEIN"/>
    <property type="match status" value="1"/>
</dbReference>
<keyword evidence="3" id="KW-0812">Transmembrane</keyword>
<proteinExistence type="inferred from homology"/>
<evidence type="ECO:0000256" key="3">
    <source>
        <dbReference type="SAM" id="Phobius"/>
    </source>
</evidence>
<dbReference type="PANTHER" id="PTHR30469:SF33">
    <property type="entry name" value="SLR1207 PROTEIN"/>
    <property type="match status" value="1"/>
</dbReference>
<dbReference type="Gene3D" id="2.40.30.170">
    <property type="match status" value="1"/>
</dbReference>
<feature type="compositionally biased region" description="Low complexity" evidence="2">
    <location>
        <begin position="352"/>
        <end position="363"/>
    </location>
</feature>
<feature type="transmembrane region" description="Helical" evidence="3">
    <location>
        <begin position="12"/>
        <end position="32"/>
    </location>
</feature>
<dbReference type="EMBL" id="FWXJ01000001">
    <property type="protein sequence ID" value="SMC30097.1"/>
    <property type="molecule type" value="Genomic_DNA"/>
</dbReference>
<dbReference type="Gene3D" id="2.40.50.100">
    <property type="match status" value="2"/>
</dbReference>
<name>A0A1W1Y1T2_9BURK</name>
<dbReference type="InterPro" id="IPR058625">
    <property type="entry name" value="MdtA-like_BSH"/>
</dbReference>
<dbReference type="NCBIfam" id="TIGR01730">
    <property type="entry name" value="RND_mfp"/>
    <property type="match status" value="1"/>
</dbReference>
<reference evidence="6 7" key="1">
    <citation type="submission" date="2017-04" db="EMBL/GenBank/DDBJ databases">
        <authorList>
            <person name="Afonso C.L."/>
            <person name="Miller P.J."/>
            <person name="Scott M.A."/>
            <person name="Spackman E."/>
            <person name="Goraichik I."/>
            <person name="Dimitrov K.M."/>
            <person name="Suarez D.L."/>
            <person name="Swayne D.E."/>
        </authorList>
    </citation>
    <scope>NUCLEOTIDE SEQUENCE [LARGE SCALE GENOMIC DNA]</scope>
    <source>
        <strain evidence="6 7">VK13</strain>
    </source>
</reference>
<evidence type="ECO:0000259" key="5">
    <source>
        <dbReference type="Pfam" id="PF25990"/>
    </source>
</evidence>
<dbReference type="OrthoDB" id="9806939at2"/>
<dbReference type="GO" id="GO:0015562">
    <property type="term" value="F:efflux transmembrane transporter activity"/>
    <property type="evidence" value="ECO:0007669"/>
    <property type="project" value="TreeGrafter"/>
</dbReference>
<feature type="region of interest" description="Disordered" evidence="2">
    <location>
        <begin position="335"/>
        <end position="363"/>
    </location>
</feature>
<keyword evidence="3" id="KW-0472">Membrane</keyword>
<evidence type="ECO:0000313" key="7">
    <source>
        <dbReference type="Proteomes" id="UP000192708"/>
    </source>
</evidence>
<gene>
    <name evidence="6" type="ORF">SAMN06296008_10131</name>
</gene>
<dbReference type="InterPro" id="IPR058636">
    <property type="entry name" value="Beta-barrel_YknX"/>
</dbReference>
<dbReference type="Pfam" id="PF25917">
    <property type="entry name" value="BSH_RND"/>
    <property type="match status" value="1"/>
</dbReference>
<evidence type="ECO:0000256" key="1">
    <source>
        <dbReference type="ARBA" id="ARBA00009477"/>
    </source>
</evidence>
<evidence type="ECO:0000259" key="4">
    <source>
        <dbReference type="Pfam" id="PF25917"/>
    </source>
</evidence>
<dbReference type="PANTHER" id="PTHR30469">
    <property type="entry name" value="MULTIDRUG RESISTANCE PROTEIN MDTA"/>
    <property type="match status" value="1"/>
</dbReference>